<protein>
    <submittedName>
        <fullName evidence="5">Glycerate kinase</fullName>
    </submittedName>
</protein>
<dbReference type="AlphaFoldDB" id="A0A318KDT4"/>
<dbReference type="RefSeq" id="WP_022938490.1">
    <property type="nucleotide sequence ID" value="NZ_CABKRQ010000005.1"/>
</dbReference>
<dbReference type="NCBIfam" id="TIGR00045">
    <property type="entry name" value="glycerate kinase"/>
    <property type="match status" value="1"/>
</dbReference>
<dbReference type="GO" id="GO:0031388">
    <property type="term" value="P:organic acid phosphorylation"/>
    <property type="evidence" value="ECO:0007669"/>
    <property type="project" value="UniProtKB-UniRule"/>
</dbReference>
<dbReference type="Gene3D" id="3.90.1510.10">
    <property type="entry name" value="Glycerate kinase, domain 2"/>
    <property type="match status" value="1"/>
</dbReference>
<name>A0A318KDT4_9FIRM</name>
<dbReference type="SUPFAM" id="SSF110738">
    <property type="entry name" value="Glycerate kinase I"/>
    <property type="match status" value="1"/>
</dbReference>
<evidence type="ECO:0000256" key="4">
    <source>
        <dbReference type="PIRNR" id="PIRNR006078"/>
    </source>
</evidence>
<comment type="similarity">
    <text evidence="1 4">Belongs to the glycerate kinase type-1 family.</text>
</comment>
<dbReference type="InterPro" id="IPR018197">
    <property type="entry name" value="Glycerate_kinase_RE-like"/>
</dbReference>
<dbReference type="Proteomes" id="UP000247612">
    <property type="component" value="Unassembled WGS sequence"/>
</dbReference>
<dbReference type="Pfam" id="PF02595">
    <property type="entry name" value="Gly_kinase"/>
    <property type="match status" value="1"/>
</dbReference>
<dbReference type="GO" id="GO:0008887">
    <property type="term" value="F:glycerate kinase activity"/>
    <property type="evidence" value="ECO:0007669"/>
    <property type="project" value="UniProtKB-UniRule"/>
</dbReference>
<dbReference type="PANTHER" id="PTHR21599">
    <property type="entry name" value="GLYCERATE KINASE"/>
    <property type="match status" value="1"/>
</dbReference>
<keyword evidence="3 4" id="KW-0418">Kinase</keyword>
<evidence type="ECO:0000256" key="2">
    <source>
        <dbReference type="ARBA" id="ARBA00022679"/>
    </source>
</evidence>
<dbReference type="Gene3D" id="3.40.50.10350">
    <property type="entry name" value="Glycerate kinase, domain 1"/>
    <property type="match status" value="1"/>
</dbReference>
<keyword evidence="2 4" id="KW-0808">Transferase</keyword>
<gene>
    <name evidence="5" type="ORF">DES51_12039</name>
</gene>
<dbReference type="PIRSF" id="PIRSF006078">
    <property type="entry name" value="GlxK"/>
    <property type="match status" value="1"/>
</dbReference>
<keyword evidence="6" id="KW-1185">Reference proteome</keyword>
<evidence type="ECO:0000256" key="1">
    <source>
        <dbReference type="ARBA" id="ARBA00006284"/>
    </source>
</evidence>
<dbReference type="STRING" id="1034346.GCA_000313565_02187"/>
<evidence type="ECO:0000256" key="3">
    <source>
        <dbReference type="ARBA" id="ARBA00022777"/>
    </source>
</evidence>
<dbReference type="OrthoDB" id="9774290at2"/>
<accession>A0A318KDT4</accession>
<comment type="caution">
    <text evidence="5">The sequence shown here is derived from an EMBL/GenBank/DDBJ whole genome shotgun (WGS) entry which is preliminary data.</text>
</comment>
<dbReference type="InterPro" id="IPR036129">
    <property type="entry name" value="Glycerate_kinase_sf"/>
</dbReference>
<reference evidence="5 6" key="1">
    <citation type="submission" date="2018-05" db="EMBL/GenBank/DDBJ databases">
        <title>Genomic Encyclopedia of Type Strains, Phase IV (KMG-IV): sequencing the most valuable type-strain genomes for metagenomic binning, comparative biology and taxonomic classification.</title>
        <authorList>
            <person name="Goeker M."/>
        </authorList>
    </citation>
    <scope>NUCLEOTIDE SEQUENCE [LARGE SCALE GENOMIC DNA]</scope>
    <source>
        <strain evidence="5 6">JC118</strain>
    </source>
</reference>
<evidence type="ECO:0000313" key="5">
    <source>
        <dbReference type="EMBL" id="PXX75136.1"/>
    </source>
</evidence>
<dbReference type="InterPro" id="IPR018193">
    <property type="entry name" value="Glyc_kinase_flavodox-like_fold"/>
</dbReference>
<evidence type="ECO:0000313" key="6">
    <source>
        <dbReference type="Proteomes" id="UP000247612"/>
    </source>
</evidence>
<dbReference type="InterPro" id="IPR004381">
    <property type="entry name" value="Glycerate_kinase"/>
</dbReference>
<organism evidence="5 6">
    <name type="scientific">Dielma fastidiosa</name>
    <dbReference type="NCBI Taxonomy" id="1034346"/>
    <lineage>
        <taxon>Bacteria</taxon>
        <taxon>Bacillati</taxon>
        <taxon>Bacillota</taxon>
        <taxon>Erysipelotrichia</taxon>
        <taxon>Erysipelotrichales</taxon>
        <taxon>Erysipelotrichaceae</taxon>
        <taxon>Dielma</taxon>
    </lineage>
</organism>
<dbReference type="EMBL" id="QJKH01000020">
    <property type="protein sequence ID" value="PXX75136.1"/>
    <property type="molecule type" value="Genomic_DNA"/>
</dbReference>
<dbReference type="PANTHER" id="PTHR21599:SF0">
    <property type="entry name" value="GLYCERATE KINASE"/>
    <property type="match status" value="1"/>
</dbReference>
<proteinExistence type="inferred from homology"/>
<sequence length="382" mass="40186">MRILIAPDSFKHNLTSKEAAAAIEKGVLKAVPSAKIIKRSIADGGEGCIEAIAEHIGGELIRVQVHDPLMRPLAATFLYVKKSRLAVIEMAAANGLTLLTKDELNPLQASTFGTGEMLRAALDLGCERILIGIGGSATNDGGLGMAQALGYRFYDADDRLFIHDMSKAGELCRIDDEQADPRLKSCTIQAASDVFNSLCGESGASFMFGAQKGADPASQALLDMALKHLNQLVIEKYGVDYGSLPGAGAAGGLGFGLMAFTQAQIYSGINLILTMINFEEQVKQADLIITGEGKTDGQTVYGKAVSGIAAMAEKHGVPLLCLSGAVSADCRELYASGVTAIFDAALKPMSLAEAMASAADNLAFISESALRLYQCAITKRKD</sequence>